<dbReference type="RefSeq" id="WP_096466856.1">
    <property type="nucleotide sequence ID" value="NZ_AP017312.1"/>
</dbReference>
<dbReference type="GO" id="GO:0003677">
    <property type="term" value="F:DNA binding"/>
    <property type="evidence" value="ECO:0007669"/>
    <property type="project" value="InterPro"/>
</dbReference>
<organism evidence="1 2">
    <name type="scientific">Aneurinibacillus soli</name>
    <dbReference type="NCBI Taxonomy" id="1500254"/>
    <lineage>
        <taxon>Bacteria</taxon>
        <taxon>Bacillati</taxon>
        <taxon>Bacillota</taxon>
        <taxon>Bacilli</taxon>
        <taxon>Bacillales</taxon>
        <taxon>Paenibacillaceae</taxon>
        <taxon>Aneurinibacillus group</taxon>
        <taxon>Aneurinibacillus</taxon>
    </lineage>
</organism>
<dbReference type="InterPro" id="IPR009061">
    <property type="entry name" value="DNA-bd_dom_put_sf"/>
</dbReference>
<evidence type="ECO:0000313" key="2">
    <source>
        <dbReference type="Proteomes" id="UP000217696"/>
    </source>
</evidence>
<protein>
    <submittedName>
        <fullName evidence="1">Polar chromosome segregation protein</fullName>
    </submittedName>
</protein>
<sequence length="227" mass="26463">MQSNSMWMTSKDVAEKLDVSVRTIRNWIENFSAYMVLQKNSQGHFLLSEQAFALLVEIKRMKDSGVPTLREVEELLVLEKIVPEHRSVEFTDHAFEEGTAVMFPEEVASLPDHVYSRLNEIEETIARQLSDVSREMTEVFSQSVSALARPHTEESHPATAPDLMLTQYYKEILRKMDEMEKKQEDLRLEMRKMNFEIQMVGALQKQEEKKKKRFGWSLFNFSKPAAK</sequence>
<gene>
    <name evidence="1" type="ORF">CB4_03333</name>
</gene>
<accession>A0A0U5B473</accession>
<keyword evidence="2" id="KW-1185">Reference proteome</keyword>
<dbReference type="Pfam" id="PF13411">
    <property type="entry name" value="MerR_1"/>
    <property type="match status" value="1"/>
</dbReference>
<dbReference type="AlphaFoldDB" id="A0A0U5B473"/>
<dbReference type="GO" id="GO:0006355">
    <property type="term" value="P:regulation of DNA-templated transcription"/>
    <property type="evidence" value="ECO:0007669"/>
    <property type="project" value="InterPro"/>
</dbReference>
<reference evidence="1 2" key="1">
    <citation type="submission" date="2015-12" db="EMBL/GenBank/DDBJ databases">
        <title>Genome sequence of Aneurinibacillus soli.</title>
        <authorList>
            <person name="Lee J.S."/>
            <person name="Lee K.C."/>
            <person name="Kim K.K."/>
            <person name="Lee B.W."/>
        </authorList>
    </citation>
    <scope>NUCLEOTIDE SEQUENCE [LARGE SCALE GENOMIC DNA]</scope>
    <source>
        <strain evidence="1 2">CB4</strain>
    </source>
</reference>
<dbReference type="EMBL" id="AP017312">
    <property type="protein sequence ID" value="BAU29152.1"/>
    <property type="molecule type" value="Genomic_DNA"/>
</dbReference>
<evidence type="ECO:0000313" key="1">
    <source>
        <dbReference type="EMBL" id="BAU29152.1"/>
    </source>
</evidence>
<dbReference type="Proteomes" id="UP000217696">
    <property type="component" value="Chromosome"/>
</dbReference>
<dbReference type="OrthoDB" id="2987320at2"/>
<name>A0A0U5B473_9BACL</name>
<dbReference type="CDD" id="cd00592">
    <property type="entry name" value="HTH_MerR-like"/>
    <property type="match status" value="1"/>
</dbReference>
<dbReference type="InterPro" id="IPR000551">
    <property type="entry name" value="MerR-type_HTH_dom"/>
</dbReference>
<dbReference type="KEGG" id="asoc:CB4_03333"/>
<dbReference type="SUPFAM" id="SSF46955">
    <property type="entry name" value="Putative DNA-binding domain"/>
    <property type="match status" value="1"/>
</dbReference>
<dbReference type="Gene3D" id="1.10.1660.10">
    <property type="match status" value="1"/>
</dbReference>
<proteinExistence type="predicted"/>